<dbReference type="GO" id="GO:0006790">
    <property type="term" value="P:sulfur compound metabolic process"/>
    <property type="evidence" value="ECO:0007669"/>
    <property type="project" value="TreeGrafter"/>
</dbReference>
<sequence length="391" mass="43626">MGDQEHTDGTDKVRVLFIGGLGRSGTTLLERLLGQLPGVFPLGEITHLWERDLIGDEMCACGATFSYCEFWQRIGASAFGGWENVDVERVAALRSTVDRTRHIPALASKKLAENQYQLVKEYATYFEQIYTAVARDTNSKVIIDSSKHASLAYCLRWCPNIDLRVLHVVRDARGVAYSWTKQVRRPESKSGENMTQYSPTKAAILWNAQNAAFSLLGRRGVPVRRVRYERLMERPRKVVASLARFAGFPDTTEEDITFIEDGFADLGPSHSAAGNPMRFTVGRIPLLHDESWTEAMPSGSKRIVSTLTRPLLGRYGYLDDEEPSQSIPSQEAPAHDDSPRMSDITIPVSDRHTNVHHDRPLYDQAEHEDEGDHPDQAGQEVSAGSRGGEGQ</sequence>
<dbReference type="PANTHER" id="PTHR10704">
    <property type="entry name" value="CARBOHYDRATE SULFOTRANSFERASE"/>
    <property type="match status" value="1"/>
</dbReference>
<gene>
    <name evidence="2" type="ORF">JQS30_04460</name>
</gene>
<feature type="region of interest" description="Disordered" evidence="1">
    <location>
        <begin position="316"/>
        <end position="391"/>
    </location>
</feature>
<evidence type="ECO:0000313" key="2">
    <source>
        <dbReference type="EMBL" id="QSB06957.1"/>
    </source>
</evidence>
<dbReference type="PANTHER" id="PTHR10704:SF44">
    <property type="entry name" value="LD35051P-RELATED"/>
    <property type="match status" value="1"/>
</dbReference>
<dbReference type="Gene3D" id="3.40.50.300">
    <property type="entry name" value="P-loop containing nucleotide triphosphate hydrolases"/>
    <property type="match status" value="1"/>
</dbReference>
<feature type="compositionally biased region" description="Basic and acidic residues" evidence="1">
    <location>
        <begin position="349"/>
        <end position="365"/>
    </location>
</feature>
<dbReference type="InterPro" id="IPR051135">
    <property type="entry name" value="Gal/GlcNAc/GalNAc_ST"/>
</dbReference>
<evidence type="ECO:0000256" key="1">
    <source>
        <dbReference type="SAM" id="MobiDB-lite"/>
    </source>
</evidence>
<dbReference type="GO" id="GO:0001517">
    <property type="term" value="F:N-acetylglucosamine 6-O-sulfotransferase activity"/>
    <property type="evidence" value="ECO:0007669"/>
    <property type="project" value="TreeGrafter"/>
</dbReference>
<dbReference type="GO" id="GO:0006044">
    <property type="term" value="P:N-acetylglucosamine metabolic process"/>
    <property type="evidence" value="ECO:0007669"/>
    <property type="project" value="TreeGrafter"/>
</dbReference>
<dbReference type="SUPFAM" id="SSF52540">
    <property type="entry name" value="P-loop containing nucleoside triphosphate hydrolases"/>
    <property type="match status" value="1"/>
</dbReference>
<protein>
    <submittedName>
        <fullName evidence="2">Sulfotransferase</fullName>
    </submittedName>
</protein>
<organism evidence="2 3">
    <name type="scientific">Natronoglycomyces albus</name>
    <dbReference type="NCBI Taxonomy" id="2811108"/>
    <lineage>
        <taxon>Bacteria</taxon>
        <taxon>Bacillati</taxon>
        <taxon>Actinomycetota</taxon>
        <taxon>Actinomycetes</taxon>
        <taxon>Glycomycetales</taxon>
        <taxon>Glycomycetaceae</taxon>
        <taxon>Natronoglycomyces</taxon>
    </lineage>
</organism>
<keyword evidence="3" id="KW-1185">Reference proteome</keyword>
<dbReference type="Pfam" id="PF13469">
    <property type="entry name" value="Sulfotransfer_3"/>
    <property type="match status" value="1"/>
</dbReference>
<reference evidence="2" key="1">
    <citation type="submission" date="2021-02" db="EMBL/GenBank/DDBJ databases">
        <title>Natronoglycomyces albus gen. nov., sp. nov, a haloalkaliphilic actinobacterium from a soda solonchak soil.</title>
        <authorList>
            <person name="Sorokin D.Y."/>
            <person name="Khijniak T.V."/>
            <person name="Zakharycheva A.P."/>
            <person name="Boueva O.V."/>
            <person name="Ariskina E.V."/>
            <person name="Hahnke R.L."/>
            <person name="Bunk B."/>
            <person name="Sproer C."/>
            <person name="Schumann P."/>
            <person name="Evtushenko L.I."/>
            <person name="Kublanov I.V."/>
        </authorList>
    </citation>
    <scope>NUCLEOTIDE SEQUENCE</scope>
    <source>
        <strain evidence="2">DSM 106290</strain>
    </source>
</reference>
<dbReference type="InterPro" id="IPR027417">
    <property type="entry name" value="P-loop_NTPase"/>
</dbReference>
<dbReference type="AlphaFoldDB" id="A0A895XP88"/>
<name>A0A895XP88_9ACTN</name>
<dbReference type="KEGG" id="nav:JQS30_04460"/>
<proteinExistence type="predicted"/>
<dbReference type="Proteomes" id="UP000662939">
    <property type="component" value="Chromosome"/>
</dbReference>
<evidence type="ECO:0000313" key="3">
    <source>
        <dbReference type="Proteomes" id="UP000662939"/>
    </source>
</evidence>
<dbReference type="EMBL" id="CP070496">
    <property type="protein sequence ID" value="QSB06957.1"/>
    <property type="molecule type" value="Genomic_DNA"/>
</dbReference>
<accession>A0A895XP88</accession>